<dbReference type="EMBL" id="CM010720">
    <property type="protein sequence ID" value="RZC65705.1"/>
    <property type="molecule type" value="Genomic_DNA"/>
</dbReference>
<evidence type="ECO:0000313" key="1">
    <source>
        <dbReference type="EMBL" id="RZC65705.1"/>
    </source>
</evidence>
<protein>
    <submittedName>
        <fullName evidence="1">Uncharacterized protein</fullName>
    </submittedName>
</protein>
<keyword evidence="2" id="KW-1185">Reference proteome</keyword>
<dbReference type="Gramene" id="RZC65705">
    <property type="protein sequence ID" value="RZC65705"/>
    <property type="gene ID" value="C5167_009394"/>
</dbReference>
<dbReference type="Proteomes" id="UP000316621">
    <property type="component" value="Chromosome 6"/>
</dbReference>
<accession>A0A4Y7K164</accession>
<evidence type="ECO:0000313" key="2">
    <source>
        <dbReference type="Proteomes" id="UP000316621"/>
    </source>
</evidence>
<proteinExistence type="predicted"/>
<name>A0A4Y7K164_PAPSO</name>
<organism evidence="1 2">
    <name type="scientific">Papaver somniferum</name>
    <name type="common">Opium poppy</name>
    <dbReference type="NCBI Taxonomy" id="3469"/>
    <lineage>
        <taxon>Eukaryota</taxon>
        <taxon>Viridiplantae</taxon>
        <taxon>Streptophyta</taxon>
        <taxon>Embryophyta</taxon>
        <taxon>Tracheophyta</taxon>
        <taxon>Spermatophyta</taxon>
        <taxon>Magnoliopsida</taxon>
        <taxon>Ranunculales</taxon>
        <taxon>Papaveraceae</taxon>
        <taxon>Papaveroideae</taxon>
        <taxon>Papaver</taxon>
    </lineage>
</organism>
<gene>
    <name evidence="1" type="ORF">C5167_009394</name>
</gene>
<sequence>MRRNCSSTDKEKLTVMLQHWWYLQRCWSCCNGRNRKVEVELKLDGCSWFVARILDYVLAAMLALQRSSDTRFRSYKGSAELEFDPDQSLNFCFDRG</sequence>
<reference evidence="1 2" key="1">
    <citation type="journal article" date="2018" name="Science">
        <title>The opium poppy genome and morphinan production.</title>
        <authorList>
            <person name="Guo L."/>
            <person name="Winzer T."/>
            <person name="Yang X."/>
            <person name="Li Y."/>
            <person name="Ning Z."/>
            <person name="He Z."/>
            <person name="Teodor R."/>
            <person name="Lu Y."/>
            <person name="Bowser T.A."/>
            <person name="Graham I.A."/>
            <person name="Ye K."/>
        </authorList>
    </citation>
    <scope>NUCLEOTIDE SEQUENCE [LARGE SCALE GENOMIC DNA]</scope>
    <source>
        <strain evidence="2">cv. HN1</strain>
        <tissue evidence="1">Leaves</tissue>
    </source>
</reference>
<dbReference type="AlphaFoldDB" id="A0A4Y7K164"/>